<dbReference type="InterPro" id="IPR036873">
    <property type="entry name" value="Rhodanese-like_dom_sf"/>
</dbReference>
<protein>
    <submittedName>
        <fullName evidence="2">Rhodanese-like domain-containing protein</fullName>
    </submittedName>
</protein>
<dbReference type="PROSITE" id="PS50206">
    <property type="entry name" value="RHODANESE_3"/>
    <property type="match status" value="1"/>
</dbReference>
<dbReference type="EMBL" id="CP042467">
    <property type="protein sequence ID" value="QED28277.1"/>
    <property type="molecule type" value="Genomic_DNA"/>
</dbReference>
<name>A0A5B8XSZ7_9DELT</name>
<evidence type="ECO:0000313" key="2">
    <source>
        <dbReference type="EMBL" id="QED28277.1"/>
    </source>
</evidence>
<dbReference type="RefSeq" id="WP_146960559.1">
    <property type="nucleotide sequence ID" value="NZ_CP042467.1"/>
</dbReference>
<evidence type="ECO:0000313" key="3">
    <source>
        <dbReference type="Proteomes" id="UP000321595"/>
    </source>
</evidence>
<reference evidence="2 3" key="1">
    <citation type="submission" date="2019-08" db="EMBL/GenBank/DDBJ databases">
        <authorList>
            <person name="Liang Q."/>
        </authorList>
    </citation>
    <scope>NUCLEOTIDE SEQUENCE [LARGE SCALE GENOMIC DNA]</scope>
    <source>
        <strain evidence="2 3">V1718</strain>
    </source>
</reference>
<dbReference type="KEGG" id="bbae:FRD01_13770"/>
<proteinExistence type="predicted"/>
<evidence type="ECO:0000259" key="1">
    <source>
        <dbReference type="PROSITE" id="PS50206"/>
    </source>
</evidence>
<dbReference type="Gene3D" id="3.40.250.10">
    <property type="entry name" value="Rhodanese-like domain"/>
    <property type="match status" value="1"/>
</dbReference>
<dbReference type="PANTHER" id="PTHR43031:SF1">
    <property type="entry name" value="PYRIDINE NUCLEOTIDE-DISULPHIDE OXIDOREDUCTASE"/>
    <property type="match status" value="1"/>
</dbReference>
<sequence>MKRLTYKDFSEIRNDQTRLIDVREADEYRAVHVKGAELWPLSRIQEGALPEEDERETFVICRSGARSAVAASIFERMGWRECTNIEGGTLAAQEMGADHVE</sequence>
<organism evidence="2 3">
    <name type="scientific">Microvenator marinus</name>
    <dbReference type="NCBI Taxonomy" id="2600177"/>
    <lineage>
        <taxon>Bacteria</taxon>
        <taxon>Deltaproteobacteria</taxon>
        <taxon>Bradymonadales</taxon>
        <taxon>Microvenatoraceae</taxon>
        <taxon>Microvenator</taxon>
    </lineage>
</organism>
<dbReference type="InterPro" id="IPR001763">
    <property type="entry name" value="Rhodanese-like_dom"/>
</dbReference>
<keyword evidence="3" id="KW-1185">Reference proteome</keyword>
<dbReference type="InterPro" id="IPR050229">
    <property type="entry name" value="GlpE_sulfurtransferase"/>
</dbReference>
<accession>A0A5B8XSZ7</accession>
<dbReference type="SUPFAM" id="SSF52821">
    <property type="entry name" value="Rhodanese/Cell cycle control phosphatase"/>
    <property type="match status" value="1"/>
</dbReference>
<dbReference type="AlphaFoldDB" id="A0A5B8XSZ7"/>
<dbReference type="Proteomes" id="UP000321595">
    <property type="component" value="Chromosome"/>
</dbReference>
<dbReference type="SMART" id="SM00450">
    <property type="entry name" value="RHOD"/>
    <property type="match status" value="1"/>
</dbReference>
<dbReference type="Pfam" id="PF00581">
    <property type="entry name" value="Rhodanese"/>
    <property type="match status" value="1"/>
</dbReference>
<dbReference type="CDD" id="cd00158">
    <property type="entry name" value="RHOD"/>
    <property type="match status" value="1"/>
</dbReference>
<dbReference type="PANTHER" id="PTHR43031">
    <property type="entry name" value="FAD-DEPENDENT OXIDOREDUCTASE"/>
    <property type="match status" value="1"/>
</dbReference>
<feature type="domain" description="Rhodanese" evidence="1">
    <location>
        <begin position="13"/>
        <end position="101"/>
    </location>
</feature>
<gene>
    <name evidence="2" type="ORF">FRD01_13770</name>
</gene>
<dbReference type="OrthoDB" id="285281at2"/>